<feature type="region of interest" description="Disordered" evidence="4">
    <location>
        <begin position="1"/>
        <end position="21"/>
    </location>
</feature>
<gene>
    <name evidence="6" type="ORF">EVG20_g4972</name>
</gene>
<feature type="region of interest" description="Disordered" evidence="4">
    <location>
        <begin position="351"/>
        <end position="382"/>
    </location>
</feature>
<evidence type="ECO:0000256" key="4">
    <source>
        <dbReference type="SAM" id="MobiDB-lite"/>
    </source>
</evidence>
<protein>
    <recommendedName>
        <fullName evidence="5">PIPK domain-containing protein</fullName>
    </recommendedName>
</protein>
<comment type="caution">
    <text evidence="6">The sequence shown here is derived from an EMBL/GenBank/DDBJ whole genome shotgun (WGS) entry which is preliminary data.</text>
</comment>
<evidence type="ECO:0000256" key="3">
    <source>
        <dbReference type="PROSITE-ProRule" id="PRU00781"/>
    </source>
</evidence>
<keyword evidence="1 3" id="KW-0547">Nucleotide-binding</keyword>
<feature type="domain" description="PIPK" evidence="5">
    <location>
        <begin position="1200"/>
        <end position="1519"/>
    </location>
</feature>
<dbReference type="PANTHER" id="PTHR45748:SF7">
    <property type="entry name" value="1-PHOSPHATIDYLINOSITOL 3-PHOSPHATE 5-KINASE-RELATED"/>
    <property type="match status" value="1"/>
</dbReference>
<keyword evidence="3" id="KW-0808">Transferase</keyword>
<feature type="region of interest" description="Disordered" evidence="4">
    <location>
        <begin position="759"/>
        <end position="826"/>
    </location>
</feature>
<keyword evidence="7" id="KW-1185">Reference proteome</keyword>
<feature type="compositionally biased region" description="Polar residues" evidence="4">
    <location>
        <begin position="1136"/>
        <end position="1146"/>
    </location>
</feature>
<dbReference type="InterPro" id="IPR044769">
    <property type="entry name" value="PIKfyve_PIPKc"/>
</dbReference>
<dbReference type="Gene3D" id="3.30.800.10">
    <property type="entry name" value="Phosphatidylinositol Phosphate Kinase II Beta"/>
    <property type="match status" value="1"/>
</dbReference>
<feature type="region of interest" description="Disordered" evidence="4">
    <location>
        <begin position="693"/>
        <end position="728"/>
    </location>
</feature>
<evidence type="ECO:0000256" key="2">
    <source>
        <dbReference type="ARBA" id="ARBA00022840"/>
    </source>
</evidence>
<dbReference type="SUPFAM" id="SSF56104">
    <property type="entry name" value="SAICAR synthase-like"/>
    <property type="match status" value="1"/>
</dbReference>
<dbReference type="Gene3D" id="3.30.810.10">
    <property type="entry name" value="2-Layer Sandwich"/>
    <property type="match status" value="1"/>
</dbReference>
<keyword evidence="2 3" id="KW-0067">ATP-binding</keyword>
<dbReference type="OrthoDB" id="158357at2759"/>
<evidence type="ECO:0000259" key="5">
    <source>
        <dbReference type="PROSITE" id="PS51455"/>
    </source>
</evidence>
<evidence type="ECO:0000313" key="7">
    <source>
        <dbReference type="Proteomes" id="UP000298327"/>
    </source>
</evidence>
<dbReference type="Proteomes" id="UP000298327">
    <property type="component" value="Unassembled WGS sequence"/>
</dbReference>
<evidence type="ECO:0000256" key="1">
    <source>
        <dbReference type="ARBA" id="ARBA00022741"/>
    </source>
</evidence>
<dbReference type="GO" id="GO:0000285">
    <property type="term" value="F:1-phosphatidylinositol-3-phosphate 5-kinase activity"/>
    <property type="evidence" value="ECO:0007669"/>
    <property type="project" value="InterPro"/>
</dbReference>
<dbReference type="CDD" id="cd17300">
    <property type="entry name" value="PIPKc_PIKfyve"/>
    <property type="match status" value="1"/>
</dbReference>
<feature type="compositionally biased region" description="Polar residues" evidence="4">
    <location>
        <begin position="1178"/>
        <end position="1188"/>
    </location>
</feature>
<dbReference type="GO" id="GO:0005524">
    <property type="term" value="F:ATP binding"/>
    <property type="evidence" value="ECO:0007669"/>
    <property type="project" value="UniProtKB-UniRule"/>
</dbReference>
<feature type="compositionally biased region" description="Basic and acidic residues" evidence="4">
    <location>
        <begin position="103"/>
        <end position="151"/>
    </location>
</feature>
<feature type="compositionally biased region" description="Polar residues" evidence="4">
    <location>
        <begin position="804"/>
        <end position="821"/>
    </location>
</feature>
<dbReference type="InterPro" id="IPR027483">
    <property type="entry name" value="PInositol-4-P-4/5-kinase_C_sf"/>
</dbReference>
<dbReference type="SMART" id="SM00330">
    <property type="entry name" value="PIPKc"/>
    <property type="match status" value="1"/>
</dbReference>
<proteinExistence type="predicted"/>
<accession>A0A4Y9YUK8</accession>
<dbReference type="InterPro" id="IPR027484">
    <property type="entry name" value="PInositol-4-P-5-kinase_N"/>
</dbReference>
<organism evidence="6 7">
    <name type="scientific">Dentipellis fragilis</name>
    <dbReference type="NCBI Taxonomy" id="205917"/>
    <lineage>
        <taxon>Eukaryota</taxon>
        <taxon>Fungi</taxon>
        <taxon>Dikarya</taxon>
        <taxon>Basidiomycota</taxon>
        <taxon>Agaricomycotina</taxon>
        <taxon>Agaricomycetes</taxon>
        <taxon>Russulales</taxon>
        <taxon>Hericiaceae</taxon>
        <taxon>Dentipellis</taxon>
    </lineage>
</organism>
<name>A0A4Y9YUK8_9AGAM</name>
<dbReference type="STRING" id="205917.A0A4Y9YUK8"/>
<dbReference type="EMBL" id="SEOQ01000277">
    <property type="protein sequence ID" value="TFY66114.1"/>
    <property type="molecule type" value="Genomic_DNA"/>
</dbReference>
<dbReference type="PROSITE" id="PS51455">
    <property type="entry name" value="PIPK"/>
    <property type="match status" value="1"/>
</dbReference>
<feature type="region of interest" description="Disordered" evidence="4">
    <location>
        <begin position="1135"/>
        <end position="1201"/>
    </location>
</feature>
<feature type="region of interest" description="Disordered" evidence="4">
    <location>
        <begin position="92"/>
        <end position="151"/>
    </location>
</feature>
<feature type="compositionally biased region" description="Basic and acidic residues" evidence="4">
    <location>
        <begin position="699"/>
        <end position="708"/>
    </location>
</feature>
<dbReference type="GO" id="GO:0046854">
    <property type="term" value="P:phosphatidylinositol phosphate biosynthetic process"/>
    <property type="evidence" value="ECO:0007669"/>
    <property type="project" value="TreeGrafter"/>
</dbReference>
<dbReference type="InterPro" id="IPR002498">
    <property type="entry name" value="PInositol-4-P-4/5-kinase_core"/>
</dbReference>
<evidence type="ECO:0000313" key="6">
    <source>
        <dbReference type="EMBL" id="TFY66114.1"/>
    </source>
</evidence>
<dbReference type="Pfam" id="PF01504">
    <property type="entry name" value="PIP5K"/>
    <property type="match status" value="1"/>
</dbReference>
<sequence>MASASRDLQKPLPSLPQRTPVDSQYKLLTVESRQHLRAIIEHVIAEEQFAPWHDGEQAQWAGAVEGALDELADAVVSEGWLAGIKRAKVSKRRRLAVATAESTAEKEKLGTEKDSDSRGKGKDKAPPVPDKTKSEHIHGKEDHEEKDADEHKTSLALYQIRSLASKPTSPSPRPLTKHLLLTVATYGEETLPSPRFANSVDSGSAPRCAFTANDFSLPEPGLAGDIATVSQGILYGLREWDDEAEQDLRLVGGTFSFYGAKSSAEHATLTGVLRLAIYIRLSLLLEQHFLSDSHVQVRFPKAAQPTIPSVATVPLIHRATSPDVKRKSRDLHLPSSIWSFFSKKTGNLLHRASTANPNEGRRGSLDLPQAPHSLPEEHRASLDVSAPSSIARRFSIFGDHRPAPPATTEQQSEHPFEFAFKRLEQHKGLLSTSPGIVIPAPILLARLAEEEKKNPSRKLRGEERSGLTSVLGWEGREARGRGMVGAAGFSRQQCLSVLYSERVPAAPSVADTPNRLTSSPEEQKPYAHCGVRASWRTFGFNTSESQEQLGEGCLGEVVTRCCGHAEDRCARPGCEFLRGQHELRWIHNGTRIVANITKEDDKDNEDIEMWQSCKICNKTTSRSRMSDATYLISFAKFLELLVYSPAICMLSPSLCSHTTPPPKPWTGSDSPLPQSRLNIDVFELRVPRLQFCRGGGSEKAGEKEKERGVSPTQLAVERKSAEGEEEKRALRKEIKEWWQGIAEHLDKLEMQFIDGESSSYHKSLPRLPSADDAYERHSDPSTPRAGHASLPPSLPATPFHESDASFTSVSTIRPPSPQRTHSSSSVLLHLSNSSSETISLLSNMRYTFQRTEQMLYEQLSQTPISTLNDVRRSFHDSAKGATKRLSAWELKHVPKLARPQLPADREAIREPGWWHSRCHAVPGGNVIIREEDWGSIIAFTLSSMDYKRELSNLSPRSAAIPIPPPQITTSILTQSPAASSTSSFKLFSSSNKPQADPDREDTVWQEPETCSAVITRKEHPRDPTSLISIRDVLRHKAPATVDGSLSLPSSALAGIGLASGRSTSGGAPPLAYAKPAVEVNTQAAGGQVTNMSEAAEMAERILQEMDASSIASSKNSSDLSSSAFLETNIRRGKASSLISTQSNGTMRSHVPSEDLPTSPPTPLPKGLPLIASPANGYVDSSAQSSRTGIEQKPGDEDKNNTMSWTNSLTNAMRYMLNAGEQQSSTPPNHKGHHGLLSSIDPRLIDERPHIKYDWTIGKRLKFSCTVYYAKQFDGLRRRCGVEDVFLKSMACCENWAAEGGKSRSNFWKTADDRFIIKTLVNAWNVADLQVLIDLAPSYFRHIESTASKPSFLAKLLGFYTVEVKNLETGTTQSKADLLVMENLFYNQKVTKTFDLKGIQGRKVKTSTSASKILFDGEWIEGQQRALTLVYPHSKAILNDGLRSDCEFLARSNIMDYSLLLGVDDEHKQTFCGLVDAIGSYTFAKTLEYKAKQGFLGKDITVIPPHEYQERFLSAMDRYFIACPGDGEHSLAALARRKQFVNPIALKVLPHKSRMALKFAYQYKTTDIRRACLSQLRSKV</sequence>
<feature type="region of interest" description="Disordered" evidence="4">
    <location>
        <begin position="982"/>
        <end position="1004"/>
    </location>
</feature>
<dbReference type="GO" id="GO:0010008">
    <property type="term" value="C:endosome membrane"/>
    <property type="evidence" value="ECO:0007669"/>
    <property type="project" value="TreeGrafter"/>
</dbReference>
<feature type="compositionally biased region" description="Basic and acidic residues" evidence="4">
    <location>
        <begin position="716"/>
        <end position="728"/>
    </location>
</feature>
<reference evidence="6 7" key="1">
    <citation type="submission" date="2019-02" db="EMBL/GenBank/DDBJ databases">
        <title>Genome sequencing of the rare red list fungi Dentipellis fragilis.</title>
        <authorList>
            <person name="Buettner E."/>
            <person name="Kellner H."/>
        </authorList>
    </citation>
    <scope>NUCLEOTIDE SEQUENCE [LARGE SCALE GENOMIC DNA]</scope>
    <source>
        <strain evidence="6 7">DSM 105465</strain>
    </source>
</reference>
<dbReference type="PANTHER" id="PTHR45748">
    <property type="entry name" value="1-PHOSPHATIDYLINOSITOL 3-PHOSPHATE 5-KINASE-RELATED"/>
    <property type="match status" value="1"/>
</dbReference>
<keyword evidence="3" id="KW-0418">Kinase</keyword>